<dbReference type="Proteomes" id="UP000663658">
    <property type="component" value="Chromosome"/>
</dbReference>
<dbReference type="PANTHER" id="PTHR46401">
    <property type="entry name" value="GLYCOSYLTRANSFERASE WBBK-RELATED"/>
    <property type="match status" value="1"/>
</dbReference>
<reference evidence="3 4" key="1">
    <citation type="submission" date="2021-02" db="EMBL/GenBank/DDBJ databases">
        <title>Whole genome sequencing of Pseudomonas alcaliphila strain SM2.</title>
        <authorList>
            <person name="Alshamsi M.S."/>
            <person name="Sudalaimuthuasari N."/>
            <person name="Kundu B."/>
            <person name="AlMaskari R.S."/>
            <person name="Elmahi Y."/>
            <person name="Mundra S."/>
            <person name="Chandran S."/>
            <person name="Malik S."/>
            <person name="Hazzouri K.M."/>
            <person name="Amiri K.M.A."/>
        </authorList>
    </citation>
    <scope>NUCLEOTIDE SEQUENCE [LARGE SCALE GENOMIC DNA]</scope>
    <source>
        <strain evidence="3 4">SM2</strain>
    </source>
</reference>
<dbReference type="Pfam" id="PF13579">
    <property type="entry name" value="Glyco_trans_4_4"/>
    <property type="match status" value="1"/>
</dbReference>
<dbReference type="InterPro" id="IPR028098">
    <property type="entry name" value="Glyco_trans_4-like_N"/>
</dbReference>
<evidence type="ECO:0000256" key="1">
    <source>
        <dbReference type="ARBA" id="ARBA00022679"/>
    </source>
</evidence>
<feature type="domain" description="Glycosyltransferase subfamily 4-like N-terminal" evidence="2">
    <location>
        <begin position="17"/>
        <end position="205"/>
    </location>
</feature>
<evidence type="ECO:0000259" key="2">
    <source>
        <dbReference type="Pfam" id="PF13579"/>
    </source>
</evidence>
<dbReference type="Pfam" id="PF13692">
    <property type="entry name" value="Glyco_trans_1_4"/>
    <property type="match status" value="1"/>
</dbReference>
<dbReference type="CDD" id="cd03801">
    <property type="entry name" value="GT4_PimA-like"/>
    <property type="match status" value="1"/>
</dbReference>
<sequence>MRILWILPYMPWPTSSGGKTRQYQLIRSLAQAGHRITLLVQSKTPIDDQQREALSPWLERLVVLPRRPLRSPVTLLAALFAPYPLLVSINGLAPRLQAVFSDLLQERWDVIQIEHSYSFQPYERLLRQSGQPFILTEHNVESELGAATYDRFPSWLRWFVRLDQWRYRRWERRVLAQAEQVVSVTEADAQVLSALSRHPSQVVVNGVDCGHYASVSSDYHSRRLLFVGNYEYPPNVDAVEWALDAVMPLLWQQCPDVRFVIAGFAMPAHWPERWNDPRIEWHGFVPDLRELQRSASIFFAPLRQGGGSKLKVLEAMAAALPVVTTTQGVSGLAVRDGVHYRRGEDPQSLTAALVALLNSPSEARAVGEAGRGYVVAEHDWSKAARQLEQVYTTIKQEKDGIAACV</sequence>
<organism evidence="3 4">
    <name type="scientific">Ectopseudomonas toyotomiensis</name>
    <dbReference type="NCBI Taxonomy" id="554344"/>
    <lineage>
        <taxon>Bacteria</taxon>
        <taxon>Pseudomonadati</taxon>
        <taxon>Pseudomonadota</taxon>
        <taxon>Gammaproteobacteria</taxon>
        <taxon>Pseudomonadales</taxon>
        <taxon>Pseudomonadaceae</taxon>
        <taxon>Ectopseudomonas</taxon>
    </lineage>
</organism>
<evidence type="ECO:0000313" key="3">
    <source>
        <dbReference type="EMBL" id="QSL94357.1"/>
    </source>
</evidence>
<dbReference type="GO" id="GO:0016757">
    <property type="term" value="F:glycosyltransferase activity"/>
    <property type="evidence" value="ECO:0007669"/>
    <property type="project" value="UniProtKB-ARBA"/>
</dbReference>
<evidence type="ECO:0000313" key="4">
    <source>
        <dbReference type="Proteomes" id="UP000663658"/>
    </source>
</evidence>
<dbReference type="KEGG" id="pty:JWV26_08370"/>
<gene>
    <name evidence="3" type="ORF">JWV26_08370</name>
</gene>
<accession>A0ABD7E1T9</accession>
<dbReference type="AlphaFoldDB" id="A0ABD7E1T9"/>
<protein>
    <submittedName>
        <fullName evidence="3">Glycosyltransferase family 4 protein</fullName>
    </submittedName>
</protein>
<dbReference type="SUPFAM" id="SSF53756">
    <property type="entry name" value="UDP-Glycosyltransferase/glycogen phosphorylase"/>
    <property type="match status" value="1"/>
</dbReference>
<name>A0ABD7E1T9_9GAMM</name>
<dbReference type="EMBL" id="CP070505">
    <property type="protein sequence ID" value="QSL94357.1"/>
    <property type="molecule type" value="Genomic_DNA"/>
</dbReference>
<dbReference type="RefSeq" id="WP_206418803.1">
    <property type="nucleotide sequence ID" value="NZ_CP070505.1"/>
</dbReference>
<proteinExistence type="predicted"/>
<dbReference type="PANTHER" id="PTHR46401:SF2">
    <property type="entry name" value="GLYCOSYLTRANSFERASE WBBK-RELATED"/>
    <property type="match status" value="1"/>
</dbReference>
<keyword evidence="1" id="KW-0808">Transferase</keyword>
<dbReference type="Gene3D" id="3.40.50.2000">
    <property type="entry name" value="Glycogen Phosphorylase B"/>
    <property type="match status" value="2"/>
</dbReference>